<protein>
    <submittedName>
        <fullName evidence="10">ABC transporter ATP-binding protein</fullName>
    </submittedName>
</protein>
<dbReference type="GO" id="GO:0005524">
    <property type="term" value="F:ATP binding"/>
    <property type="evidence" value="ECO:0007669"/>
    <property type="project" value="UniProtKB-KW"/>
</dbReference>
<dbReference type="SUPFAM" id="SSF90123">
    <property type="entry name" value="ABC transporter transmembrane region"/>
    <property type="match status" value="1"/>
</dbReference>
<dbReference type="InterPro" id="IPR003593">
    <property type="entry name" value="AAA+_ATPase"/>
</dbReference>
<evidence type="ECO:0000256" key="6">
    <source>
        <dbReference type="ARBA" id="ARBA00023136"/>
    </source>
</evidence>
<dbReference type="PROSITE" id="PS50929">
    <property type="entry name" value="ABC_TM1F"/>
    <property type="match status" value="1"/>
</dbReference>
<dbReference type="PROSITE" id="PS00211">
    <property type="entry name" value="ABC_TRANSPORTER_1"/>
    <property type="match status" value="1"/>
</dbReference>
<feature type="transmembrane region" description="Helical" evidence="7">
    <location>
        <begin position="80"/>
        <end position="102"/>
    </location>
</feature>
<dbReference type="PANTHER" id="PTHR43394">
    <property type="entry name" value="ATP-DEPENDENT PERMEASE MDL1, MITOCHONDRIAL"/>
    <property type="match status" value="1"/>
</dbReference>
<keyword evidence="5 7" id="KW-1133">Transmembrane helix</keyword>
<feature type="domain" description="ABC transporter" evidence="8">
    <location>
        <begin position="360"/>
        <end position="593"/>
    </location>
</feature>
<dbReference type="EMBL" id="CP137640">
    <property type="protein sequence ID" value="WVX84089.1"/>
    <property type="molecule type" value="Genomic_DNA"/>
</dbReference>
<organism evidence="10 11">
    <name type="scientific">Niallia oryzisoli</name>
    <dbReference type="NCBI Taxonomy" id="1737571"/>
    <lineage>
        <taxon>Bacteria</taxon>
        <taxon>Bacillati</taxon>
        <taxon>Bacillota</taxon>
        <taxon>Bacilli</taxon>
        <taxon>Bacillales</taxon>
        <taxon>Bacillaceae</taxon>
        <taxon>Niallia</taxon>
    </lineage>
</organism>
<dbReference type="InterPro" id="IPR011527">
    <property type="entry name" value="ABC1_TM_dom"/>
</dbReference>
<dbReference type="InterPro" id="IPR017871">
    <property type="entry name" value="ABC_transporter-like_CS"/>
</dbReference>
<dbReference type="Pfam" id="PF00005">
    <property type="entry name" value="ABC_tran"/>
    <property type="match status" value="1"/>
</dbReference>
<proteinExistence type="predicted"/>
<evidence type="ECO:0000256" key="7">
    <source>
        <dbReference type="SAM" id="Phobius"/>
    </source>
</evidence>
<feature type="transmembrane region" description="Helical" evidence="7">
    <location>
        <begin position="39"/>
        <end position="60"/>
    </location>
</feature>
<dbReference type="InterPro" id="IPR003439">
    <property type="entry name" value="ABC_transporter-like_ATP-bd"/>
</dbReference>
<evidence type="ECO:0000313" key="10">
    <source>
        <dbReference type="EMBL" id="WVX84089.1"/>
    </source>
</evidence>
<dbReference type="Gene3D" id="1.20.1560.10">
    <property type="entry name" value="ABC transporter type 1, transmembrane domain"/>
    <property type="match status" value="1"/>
</dbReference>
<evidence type="ECO:0000256" key="5">
    <source>
        <dbReference type="ARBA" id="ARBA00022989"/>
    </source>
</evidence>
<evidence type="ECO:0000256" key="3">
    <source>
        <dbReference type="ARBA" id="ARBA00022741"/>
    </source>
</evidence>
<dbReference type="SUPFAM" id="SSF52540">
    <property type="entry name" value="P-loop containing nucleoside triphosphate hydrolases"/>
    <property type="match status" value="1"/>
</dbReference>
<gene>
    <name evidence="10" type="ORF">R4Z09_14480</name>
</gene>
<dbReference type="Gene3D" id="3.40.50.300">
    <property type="entry name" value="P-loop containing nucleotide triphosphate hydrolases"/>
    <property type="match status" value="1"/>
</dbReference>
<dbReference type="RefSeq" id="WP_338452961.1">
    <property type="nucleotide sequence ID" value="NZ_CP137640.1"/>
</dbReference>
<name>A0ABZ2CJX1_9BACI</name>
<evidence type="ECO:0000256" key="1">
    <source>
        <dbReference type="ARBA" id="ARBA00004651"/>
    </source>
</evidence>
<comment type="subcellular location">
    <subcellularLocation>
        <location evidence="1">Cell membrane</location>
        <topology evidence="1">Multi-pass membrane protein</topology>
    </subcellularLocation>
</comment>
<dbReference type="SMART" id="SM00382">
    <property type="entry name" value="AAA"/>
    <property type="match status" value="1"/>
</dbReference>
<feature type="domain" description="ABC transmembrane type-1" evidence="9">
    <location>
        <begin position="40"/>
        <end position="326"/>
    </location>
</feature>
<dbReference type="InterPro" id="IPR039421">
    <property type="entry name" value="Type_1_exporter"/>
</dbReference>
<feature type="transmembrane region" description="Helical" evidence="7">
    <location>
        <begin position="158"/>
        <end position="177"/>
    </location>
</feature>
<reference evidence="10 11" key="1">
    <citation type="submission" date="2023-10" db="EMBL/GenBank/DDBJ databases">
        <title>Niallia locisalis sp.nov. isolated from a salt pond sample.</title>
        <authorList>
            <person name="Li X.-J."/>
            <person name="Dong L."/>
        </authorList>
    </citation>
    <scope>NUCLEOTIDE SEQUENCE [LARGE SCALE GENOMIC DNA]</scope>
    <source>
        <strain evidence="10 11">DSM 29761</strain>
    </source>
</reference>
<evidence type="ECO:0000259" key="9">
    <source>
        <dbReference type="PROSITE" id="PS50929"/>
    </source>
</evidence>
<keyword evidence="3" id="KW-0547">Nucleotide-binding</keyword>
<sequence>MRFTKIKPKIKKNLDDQKTIKTNSIQELVKLALPYKRKILLACVCALLVNASALLQPYILKLVIDDFLINGVVQTGFYSIISMGILYLFLSFLGGFSSFAQVNLMNSAGQKIVTDLRNRVFKTIQLLPLSYLDKNSSGRLITRSTNDINDISNLYTDVIMNLFKDVILLIGIVYVMLSLNLELTMISMLVIPIMVFLLLLMRQHIRKSFLSMKHYIGKLNGFIAESISGMKIIQIFNAEKEKEEEFLELNNTYTKTTLLQTRINSIMRPASDLFQNLAIASLIWYSVDKIFNHTLQIGVLYAFTTYIKQFFAPVSDLADKYSSIQSALVSTERVFDLLKQKDSLEDLDRGVSKNRFKGSIEFKNVWFSYNNKDWVLKNVSFKIDSGQMAAFVGETGAGKSTIICLINGFYKVQKGKILIDGVDINTIKLKDIRKNISVILQDVFLFSGTIKSNITLNDPIDDKVIENAVKVACVDRFINDFPNHLNEPVLERGNTLSAGQRQLISFARAIVHDPSVLVLDEATANIDTYTEKLIQQAIENISKNRTTLIIAHRLSTIQNADVIFVMKHGEIIEFGNDLELNLLNGYYKKMLEESELTKNQVYYTS</sequence>
<dbReference type="InterPro" id="IPR027417">
    <property type="entry name" value="P-loop_NTPase"/>
</dbReference>
<dbReference type="Proteomes" id="UP001357223">
    <property type="component" value="Chromosome"/>
</dbReference>
<keyword evidence="2 7" id="KW-0812">Transmembrane</keyword>
<evidence type="ECO:0000313" key="11">
    <source>
        <dbReference type="Proteomes" id="UP001357223"/>
    </source>
</evidence>
<evidence type="ECO:0000256" key="4">
    <source>
        <dbReference type="ARBA" id="ARBA00022840"/>
    </source>
</evidence>
<evidence type="ECO:0000259" key="8">
    <source>
        <dbReference type="PROSITE" id="PS50893"/>
    </source>
</evidence>
<evidence type="ECO:0000256" key="2">
    <source>
        <dbReference type="ARBA" id="ARBA00022692"/>
    </source>
</evidence>
<dbReference type="PROSITE" id="PS50893">
    <property type="entry name" value="ABC_TRANSPORTER_2"/>
    <property type="match status" value="1"/>
</dbReference>
<keyword evidence="11" id="KW-1185">Reference proteome</keyword>
<dbReference type="CDD" id="cd18544">
    <property type="entry name" value="ABC_6TM_TmrA_like"/>
    <property type="match status" value="1"/>
</dbReference>
<keyword evidence="6 7" id="KW-0472">Membrane</keyword>
<keyword evidence="4 10" id="KW-0067">ATP-binding</keyword>
<accession>A0ABZ2CJX1</accession>
<dbReference type="PANTHER" id="PTHR43394:SF1">
    <property type="entry name" value="ATP-BINDING CASSETTE SUB-FAMILY B MEMBER 10, MITOCHONDRIAL"/>
    <property type="match status" value="1"/>
</dbReference>
<dbReference type="Pfam" id="PF00664">
    <property type="entry name" value="ABC_membrane"/>
    <property type="match status" value="1"/>
</dbReference>
<dbReference type="InterPro" id="IPR036640">
    <property type="entry name" value="ABC1_TM_sf"/>
</dbReference>